<comment type="caution">
    <text evidence="17">The sequence shown here is derived from an EMBL/GenBank/DDBJ whole genome shotgun (WGS) entry which is preliminary data.</text>
</comment>
<evidence type="ECO:0000259" key="15">
    <source>
        <dbReference type="PROSITE" id="PS50110"/>
    </source>
</evidence>
<sequence>MSQFTILVVEDEQAIRSMLVMVLQQYDFNVLEAADVIQALAILNDTVPDLILLDWMLPGITGDEWTRRLKSNDNYRDLPIILVTAKGEEADKIRGLDIGADDYVTKPFSPKELVSRIKAVLRRSGKIHDLTQIKFQDIVLDTEQHRVSISDKEVDVSPTEFRLLSFFLTHPDKVYNRTQLLDQVWGRSVYIEERTVDVHIRRLRKILANYQREDWLQTVRGFGYRFSVKNS</sequence>
<name>A0A1V8M458_9GAMM</name>
<evidence type="ECO:0000256" key="8">
    <source>
        <dbReference type="ARBA" id="ARBA00023015"/>
    </source>
</evidence>
<feature type="modified residue" description="4-aspartylphosphate" evidence="13">
    <location>
        <position position="54"/>
    </location>
</feature>
<evidence type="ECO:0000256" key="4">
    <source>
        <dbReference type="ARBA" id="ARBA00022490"/>
    </source>
</evidence>
<evidence type="ECO:0000259" key="16">
    <source>
        <dbReference type="PROSITE" id="PS51755"/>
    </source>
</evidence>
<keyword evidence="7" id="KW-0902">Two-component regulatory system</keyword>
<reference evidence="17 18" key="1">
    <citation type="submission" date="2015-12" db="EMBL/GenBank/DDBJ databases">
        <authorList>
            <person name="Shamseldin A."/>
            <person name="Moawad H."/>
            <person name="Abd El-Rahim W.M."/>
            <person name="Sadowsky M.J."/>
        </authorList>
    </citation>
    <scope>NUCLEOTIDE SEQUENCE [LARGE SCALE GENOMIC DNA]</scope>
    <source>
        <strain evidence="17 18">WF1</strain>
    </source>
</reference>
<dbReference type="Pfam" id="PF00072">
    <property type="entry name" value="Response_reg"/>
    <property type="match status" value="1"/>
</dbReference>
<dbReference type="STRING" id="1420851.AU255_00120"/>
<evidence type="ECO:0000256" key="6">
    <source>
        <dbReference type="ARBA" id="ARBA00022592"/>
    </source>
</evidence>
<dbReference type="EMBL" id="LPUF01000001">
    <property type="protein sequence ID" value="OQK16357.1"/>
    <property type="molecule type" value="Genomic_DNA"/>
</dbReference>
<dbReference type="GO" id="GO:0006355">
    <property type="term" value="P:regulation of DNA-templated transcription"/>
    <property type="evidence" value="ECO:0007669"/>
    <property type="project" value="InterPro"/>
</dbReference>
<evidence type="ECO:0000256" key="7">
    <source>
        <dbReference type="ARBA" id="ARBA00023012"/>
    </source>
</evidence>
<dbReference type="InterPro" id="IPR001867">
    <property type="entry name" value="OmpR/PhoB-type_DNA-bd"/>
</dbReference>
<proteinExistence type="predicted"/>
<feature type="domain" description="Response regulatory" evidence="15">
    <location>
        <begin position="5"/>
        <end position="121"/>
    </location>
</feature>
<dbReference type="GO" id="GO:0032993">
    <property type="term" value="C:protein-DNA complex"/>
    <property type="evidence" value="ECO:0007669"/>
    <property type="project" value="TreeGrafter"/>
</dbReference>
<evidence type="ECO:0000256" key="11">
    <source>
        <dbReference type="ARBA" id="ARBA00023163"/>
    </source>
</evidence>
<dbReference type="InterPro" id="IPR011006">
    <property type="entry name" value="CheY-like_superfamily"/>
</dbReference>
<keyword evidence="9 14" id="KW-0238">DNA-binding</keyword>
<dbReference type="Gene3D" id="1.10.10.10">
    <property type="entry name" value="Winged helix-like DNA-binding domain superfamily/Winged helix DNA-binding domain"/>
    <property type="match status" value="1"/>
</dbReference>
<evidence type="ECO:0000256" key="12">
    <source>
        <dbReference type="ARBA" id="ARBA00024735"/>
    </source>
</evidence>
<keyword evidence="5 13" id="KW-0597">Phosphoprotein</keyword>
<dbReference type="Pfam" id="PF00486">
    <property type="entry name" value="Trans_reg_C"/>
    <property type="match status" value="1"/>
</dbReference>
<evidence type="ECO:0000313" key="18">
    <source>
        <dbReference type="Proteomes" id="UP000191980"/>
    </source>
</evidence>
<dbReference type="SUPFAM" id="SSF52172">
    <property type="entry name" value="CheY-like"/>
    <property type="match status" value="1"/>
</dbReference>
<keyword evidence="18" id="KW-1185">Reference proteome</keyword>
<feature type="DNA-binding region" description="OmpR/PhoB-type" evidence="14">
    <location>
        <begin position="130"/>
        <end position="228"/>
    </location>
</feature>
<dbReference type="RefSeq" id="WP_080520983.1">
    <property type="nucleotide sequence ID" value="NZ_LPUF01000001.1"/>
</dbReference>
<gene>
    <name evidence="17" type="ORF">AU255_00120</name>
</gene>
<protein>
    <recommendedName>
        <fullName evidence="2">Phosphate regulon transcriptional regulatory protein PhoB</fullName>
    </recommendedName>
</protein>
<dbReference type="Gene3D" id="6.10.250.690">
    <property type="match status" value="1"/>
</dbReference>
<keyword evidence="6" id="KW-0592">Phosphate transport</keyword>
<dbReference type="InterPro" id="IPR039420">
    <property type="entry name" value="WalR-like"/>
</dbReference>
<keyword evidence="4" id="KW-0963">Cytoplasm</keyword>
<dbReference type="NCBIfam" id="TIGR02154">
    <property type="entry name" value="PhoB"/>
    <property type="match status" value="1"/>
</dbReference>
<dbReference type="PROSITE" id="PS50110">
    <property type="entry name" value="RESPONSE_REGULATORY"/>
    <property type="match status" value="1"/>
</dbReference>
<dbReference type="FunFam" id="1.10.10.10:FF:000011">
    <property type="entry name" value="Phosphate regulon transcriptional regulator PhoB"/>
    <property type="match status" value="1"/>
</dbReference>
<dbReference type="AlphaFoldDB" id="A0A1V8M458"/>
<organism evidence="17 18">
    <name type="scientific">Methyloprofundus sedimenti</name>
    <dbReference type="NCBI Taxonomy" id="1420851"/>
    <lineage>
        <taxon>Bacteria</taxon>
        <taxon>Pseudomonadati</taxon>
        <taxon>Pseudomonadota</taxon>
        <taxon>Gammaproteobacteria</taxon>
        <taxon>Methylococcales</taxon>
        <taxon>Methylococcaceae</taxon>
        <taxon>Methyloprofundus</taxon>
    </lineage>
</organism>
<dbReference type="SMART" id="SM00448">
    <property type="entry name" value="REC"/>
    <property type="match status" value="1"/>
</dbReference>
<dbReference type="CDD" id="cd17618">
    <property type="entry name" value="REC_OmpR_PhoB"/>
    <property type="match status" value="1"/>
</dbReference>
<evidence type="ECO:0000256" key="3">
    <source>
        <dbReference type="ARBA" id="ARBA00022448"/>
    </source>
</evidence>
<keyword evidence="10" id="KW-0010">Activator</keyword>
<evidence type="ECO:0000256" key="9">
    <source>
        <dbReference type="ARBA" id="ARBA00023125"/>
    </source>
</evidence>
<dbReference type="PANTHER" id="PTHR48111:SF40">
    <property type="entry name" value="PHOSPHATE REGULON TRANSCRIPTIONAL REGULATORY PROTEIN PHOB"/>
    <property type="match status" value="1"/>
</dbReference>
<dbReference type="PANTHER" id="PTHR48111">
    <property type="entry name" value="REGULATOR OF RPOS"/>
    <property type="match status" value="1"/>
</dbReference>
<dbReference type="Gene3D" id="3.40.50.2300">
    <property type="match status" value="1"/>
</dbReference>
<evidence type="ECO:0000256" key="13">
    <source>
        <dbReference type="PROSITE-ProRule" id="PRU00169"/>
    </source>
</evidence>
<dbReference type="Proteomes" id="UP000191980">
    <property type="component" value="Unassembled WGS sequence"/>
</dbReference>
<evidence type="ECO:0000256" key="10">
    <source>
        <dbReference type="ARBA" id="ARBA00023159"/>
    </source>
</evidence>
<dbReference type="InterPro" id="IPR011879">
    <property type="entry name" value="Sig_transdc_resp-reg_PhoB"/>
</dbReference>
<dbReference type="OrthoDB" id="9802426at2"/>
<dbReference type="InterPro" id="IPR001789">
    <property type="entry name" value="Sig_transdc_resp-reg_receiver"/>
</dbReference>
<evidence type="ECO:0000256" key="14">
    <source>
        <dbReference type="PROSITE-ProRule" id="PRU01091"/>
    </source>
</evidence>
<feature type="domain" description="OmpR/PhoB-type" evidence="16">
    <location>
        <begin position="130"/>
        <end position="228"/>
    </location>
</feature>
<dbReference type="GO" id="GO:0000156">
    <property type="term" value="F:phosphorelay response regulator activity"/>
    <property type="evidence" value="ECO:0007669"/>
    <property type="project" value="InterPro"/>
</dbReference>
<accession>A0A1V8M458</accession>
<evidence type="ECO:0000256" key="2">
    <source>
        <dbReference type="ARBA" id="ARBA00013332"/>
    </source>
</evidence>
<evidence type="ECO:0000256" key="5">
    <source>
        <dbReference type="ARBA" id="ARBA00022553"/>
    </source>
</evidence>
<dbReference type="InterPro" id="IPR036388">
    <property type="entry name" value="WH-like_DNA-bd_sf"/>
</dbReference>
<dbReference type="GO" id="GO:0005829">
    <property type="term" value="C:cytosol"/>
    <property type="evidence" value="ECO:0007669"/>
    <property type="project" value="TreeGrafter"/>
</dbReference>
<dbReference type="CDD" id="cd00383">
    <property type="entry name" value="trans_reg_C"/>
    <property type="match status" value="1"/>
</dbReference>
<dbReference type="SMART" id="SM00862">
    <property type="entry name" value="Trans_reg_C"/>
    <property type="match status" value="1"/>
</dbReference>
<dbReference type="GO" id="GO:0000976">
    <property type="term" value="F:transcription cis-regulatory region binding"/>
    <property type="evidence" value="ECO:0007669"/>
    <property type="project" value="TreeGrafter"/>
</dbReference>
<comment type="function">
    <text evidence="12">This protein is a positive regulator for the phosphate regulon. Transcription of this operon is positively regulated by PhoB and PhoR when phosphate is limited.</text>
</comment>
<dbReference type="GO" id="GO:0006817">
    <property type="term" value="P:phosphate ion transport"/>
    <property type="evidence" value="ECO:0007669"/>
    <property type="project" value="UniProtKB-KW"/>
</dbReference>
<keyword evidence="8" id="KW-0805">Transcription regulation</keyword>
<keyword evidence="11" id="KW-0804">Transcription</keyword>
<dbReference type="PROSITE" id="PS51755">
    <property type="entry name" value="OMPR_PHOB"/>
    <property type="match status" value="1"/>
</dbReference>
<evidence type="ECO:0000313" key="17">
    <source>
        <dbReference type="EMBL" id="OQK16357.1"/>
    </source>
</evidence>
<comment type="subcellular location">
    <subcellularLocation>
        <location evidence="1">Cytoplasm</location>
    </subcellularLocation>
</comment>
<evidence type="ECO:0000256" key="1">
    <source>
        <dbReference type="ARBA" id="ARBA00004496"/>
    </source>
</evidence>
<keyword evidence="3" id="KW-0813">Transport</keyword>